<evidence type="ECO:0000313" key="6">
    <source>
        <dbReference type="EMBL" id="KPL50957.1"/>
    </source>
</evidence>
<dbReference type="PANTHER" id="PTHR43806:SF11">
    <property type="entry name" value="CEREVISIN-RELATED"/>
    <property type="match status" value="1"/>
</dbReference>
<reference evidence="6 7" key="2">
    <citation type="submission" date="2015-10" db="EMBL/GenBank/DDBJ databases">
        <title>Draft Genome Sequence of Prosthecomicrobium hirschii ATCC 27832.</title>
        <authorList>
            <person name="Daniel J."/>
            <person name="Givan S.A."/>
            <person name="Brun Y.V."/>
            <person name="Brown P.J."/>
        </authorList>
    </citation>
    <scope>NUCLEOTIDE SEQUENCE [LARGE SCALE GENOMIC DNA]</scope>
    <source>
        <strain evidence="6 7">16</strain>
    </source>
</reference>
<dbReference type="Proteomes" id="UP000048984">
    <property type="component" value="Unassembled WGS sequence"/>
</dbReference>
<keyword evidence="7" id="KW-1185">Reference proteome</keyword>
<reference evidence="6 7" key="1">
    <citation type="submission" date="2015-09" db="EMBL/GenBank/DDBJ databases">
        <authorList>
            <person name="Jackson K.R."/>
            <person name="Lunt B.L."/>
            <person name="Fisher J.N.B."/>
            <person name="Gardner A.V."/>
            <person name="Bailey M.E."/>
            <person name="Deus L.M."/>
            <person name="Earl A.S."/>
            <person name="Gibby P.D."/>
            <person name="Hartmann K.A."/>
            <person name="Liu J.E."/>
            <person name="Manci A.M."/>
            <person name="Nielsen D.A."/>
            <person name="Solomon M.B."/>
            <person name="Breakwell D.P."/>
            <person name="Burnett S.H."/>
            <person name="Grose J.H."/>
        </authorList>
    </citation>
    <scope>NUCLEOTIDE SEQUENCE [LARGE SCALE GENOMIC DNA]</scope>
    <source>
        <strain evidence="6 7">16</strain>
    </source>
</reference>
<dbReference type="CDD" id="cd05562">
    <property type="entry name" value="Peptidases_S53_like"/>
    <property type="match status" value="1"/>
</dbReference>
<dbReference type="InterPro" id="IPR036852">
    <property type="entry name" value="Peptidase_S8/S53_dom_sf"/>
</dbReference>
<dbReference type="EMBL" id="LJYW01000001">
    <property type="protein sequence ID" value="KPL50957.1"/>
    <property type="molecule type" value="Genomic_DNA"/>
</dbReference>
<evidence type="ECO:0000259" key="5">
    <source>
        <dbReference type="Pfam" id="PF00082"/>
    </source>
</evidence>
<evidence type="ECO:0000313" key="7">
    <source>
        <dbReference type="Proteomes" id="UP000048984"/>
    </source>
</evidence>
<protein>
    <recommendedName>
        <fullName evidence="5">Peptidase S8/S53 domain-containing protein</fullName>
    </recommendedName>
</protein>
<dbReference type="InterPro" id="IPR000209">
    <property type="entry name" value="Peptidase_S8/S53_dom"/>
</dbReference>
<evidence type="ECO:0000256" key="2">
    <source>
        <dbReference type="ARBA" id="ARBA00022670"/>
    </source>
</evidence>
<dbReference type="InterPro" id="IPR050131">
    <property type="entry name" value="Peptidase_S8_subtilisin-like"/>
</dbReference>
<dbReference type="InterPro" id="IPR034075">
    <property type="entry name" value="Glr3161-like_dom"/>
</dbReference>
<evidence type="ECO:0000256" key="3">
    <source>
        <dbReference type="ARBA" id="ARBA00022801"/>
    </source>
</evidence>
<gene>
    <name evidence="6" type="ORF">ABB55_00900</name>
</gene>
<keyword evidence="3" id="KW-0378">Hydrolase</keyword>
<dbReference type="AlphaFoldDB" id="A0A0P6VZ26"/>
<proteinExistence type="inferred from homology"/>
<keyword evidence="2" id="KW-0645">Protease</keyword>
<keyword evidence="4" id="KW-0720">Serine protease</keyword>
<comment type="caution">
    <text evidence="6">The sequence shown here is derived from an EMBL/GenBank/DDBJ whole genome shotgun (WGS) entry which is preliminary data.</text>
</comment>
<dbReference type="PROSITE" id="PS00138">
    <property type="entry name" value="SUBTILASE_SER"/>
    <property type="match status" value="1"/>
</dbReference>
<dbReference type="STRING" id="665126.ABB55_00900"/>
<feature type="domain" description="Peptidase S8/S53" evidence="5">
    <location>
        <begin position="171"/>
        <end position="520"/>
    </location>
</feature>
<dbReference type="SUPFAM" id="SSF52743">
    <property type="entry name" value="Subtilisin-like"/>
    <property type="match status" value="1"/>
</dbReference>
<evidence type="ECO:0000256" key="4">
    <source>
        <dbReference type="ARBA" id="ARBA00022825"/>
    </source>
</evidence>
<organism evidence="6 7">
    <name type="scientific">Prosthecodimorpha hirschii</name>
    <dbReference type="NCBI Taxonomy" id="665126"/>
    <lineage>
        <taxon>Bacteria</taxon>
        <taxon>Pseudomonadati</taxon>
        <taxon>Pseudomonadota</taxon>
        <taxon>Alphaproteobacteria</taxon>
        <taxon>Hyphomicrobiales</taxon>
        <taxon>Ancalomicrobiaceae</taxon>
        <taxon>Prosthecodimorpha</taxon>
    </lineage>
</organism>
<comment type="similarity">
    <text evidence="1">Belongs to the peptidase S8 family.</text>
</comment>
<name>A0A0P6VZ26_9HYPH</name>
<dbReference type="Gene3D" id="3.40.50.200">
    <property type="entry name" value="Peptidase S8/S53 domain"/>
    <property type="match status" value="2"/>
</dbReference>
<dbReference type="PANTHER" id="PTHR43806">
    <property type="entry name" value="PEPTIDASE S8"/>
    <property type="match status" value="1"/>
</dbReference>
<sequence>MQPDKTKGFIPSKASLARFDKESRVLTAIPLDGSATANAVRIAIGAAGGRVTGISDVGTGHIDAYLPVSAIGKVAGIPGIRALRLSIPHKNAGVITSEGLAPMNVPKLFSQAFDRKGAGITVGVLSDSFNVVQTHPNMADDVASDDLPGGIVILDEGPVDSADEGRGMAQIIHDVAPRARICFASAFNGLSSFAANIRALADRNGPCKADIIVDDVTYSDESAFQDGIVSQAVDDVTSRGVAYFTSAGNSNSSGYRAEYNPIAFADAAIADPLLNQIPVNERPISVHNFGTAQSPALNQKVYLYGTFLLNWDEPTGNGAVKRDFALYIYDVDGTYLGAVDDPNASIDVPVEGFSLPGYPYRYVIGLRGTTDTSSRKTILQTYVWGNVAFYDVYQPHAPTTIGHGCAAGANTVAAVFAGTPSQPEDYSSQGPCVITMDTAGSRLKKPILRRKPDIAAPDGVSTTFFYGAAGPSGYPRFFGTSAAAPHAAAVGALIWADAGKSSPAWLADLLKKSAPAHLLRSQDMTLSFGDKKYQATLNVTGAVYRNSTNFTLTINKAPNQAVLRQMSLDLSTATKPVALVPNSIQFLASSPAVDVTIAPNTGSTARAATYTFNSGGPSAGQQRQFSFIYYLDVNSRSRLAASLDGMTVRLTFSDGHVITGKAALDKPATGWDSNLGYGLIDAYAAAILARKSPPTRTVDAP</sequence>
<dbReference type="Pfam" id="PF00082">
    <property type="entry name" value="Peptidase_S8"/>
    <property type="match status" value="1"/>
</dbReference>
<accession>A0A0P6VZ26</accession>
<dbReference type="InterPro" id="IPR023828">
    <property type="entry name" value="Peptidase_S8_Ser-AS"/>
</dbReference>
<evidence type="ECO:0000256" key="1">
    <source>
        <dbReference type="ARBA" id="ARBA00011073"/>
    </source>
</evidence>
<dbReference type="GO" id="GO:0004252">
    <property type="term" value="F:serine-type endopeptidase activity"/>
    <property type="evidence" value="ECO:0007669"/>
    <property type="project" value="InterPro"/>
</dbReference>
<dbReference type="GO" id="GO:0006508">
    <property type="term" value="P:proteolysis"/>
    <property type="evidence" value="ECO:0007669"/>
    <property type="project" value="UniProtKB-KW"/>
</dbReference>